<dbReference type="Pfam" id="PF13231">
    <property type="entry name" value="PMT_2"/>
    <property type="match status" value="1"/>
</dbReference>
<dbReference type="GO" id="GO:0005886">
    <property type="term" value="C:plasma membrane"/>
    <property type="evidence" value="ECO:0007669"/>
    <property type="project" value="UniProtKB-SubCell"/>
</dbReference>
<dbReference type="Proteomes" id="UP000199518">
    <property type="component" value="Unassembled WGS sequence"/>
</dbReference>
<evidence type="ECO:0000256" key="3">
    <source>
        <dbReference type="ARBA" id="ARBA00022676"/>
    </source>
</evidence>
<evidence type="ECO:0000256" key="1">
    <source>
        <dbReference type="ARBA" id="ARBA00004651"/>
    </source>
</evidence>
<accession>A0A1I3ASB7</accession>
<keyword evidence="3 10" id="KW-0328">Glycosyltransferase</keyword>
<evidence type="ECO:0000259" key="9">
    <source>
        <dbReference type="Pfam" id="PF13231"/>
    </source>
</evidence>
<dbReference type="InterPro" id="IPR038731">
    <property type="entry name" value="RgtA/B/C-like"/>
</dbReference>
<dbReference type="PANTHER" id="PTHR33908">
    <property type="entry name" value="MANNOSYLTRANSFERASE YKCB-RELATED"/>
    <property type="match status" value="1"/>
</dbReference>
<evidence type="ECO:0000256" key="7">
    <source>
        <dbReference type="ARBA" id="ARBA00023136"/>
    </source>
</evidence>
<feature type="transmembrane region" description="Helical" evidence="8">
    <location>
        <begin position="12"/>
        <end position="34"/>
    </location>
</feature>
<protein>
    <submittedName>
        <fullName evidence="10">Dolichyl-phosphate-mannose-protein mannosyltransferase</fullName>
    </submittedName>
</protein>
<keyword evidence="7 8" id="KW-0472">Membrane</keyword>
<evidence type="ECO:0000313" key="11">
    <source>
        <dbReference type="Proteomes" id="UP000199518"/>
    </source>
</evidence>
<dbReference type="RefSeq" id="WP_092046635.1">
    <property type="nucleotide sequence ID" value="NZ_FOQD01000001.1"/>
</dbReference>
<dbReference type="STRING" id="1576369.SAMN05421753_10119"/>
<dbReference type="EMBL" id="FOQD01000001">
    <property type="protein sequence ID" value="SFH52629.1"/>
    <property type="molecule type" value="Genomic_DNA"/>
</dbReference>
<keyword evidence="2" id="KW-1003">Cell membrane</keyword>
<sequence length="576" mass="64362">MATAPTARGTPAWFFVLAGGLLLAHWLICLHMAATATVTHDEIWHLPVGVRNLREGRFDVERLNPPLTRMWAAIPLVIAGVEVNRDATGPGVGRQFVEDHPQDFARWFFWGRCFQSLWSVATGVLLCCWARQWFGDRAALVTLLLYVTCPNIVAQASIVTPDSGLTFAFIATLWAMFRWCEKLRWQDAAVLALCLGLAQGMKFTAILLAPLVIAIAVVQLGCKWLRREVNRRRVLGQFLAVVLGSFLVLWSSYAFHGIGIPLQQYKFRSTSFETIRQLLSFIPVLPVPLPADYLLGLDEQQSVMESPHPAFLDGQWSLTGFRTYYVKGLLYKVPLVLWVLLALGLSVSLRNRSEPRRRRETWLVLLPVAVLIVVASLQSMQLGVRYILPVLPLLMLLSGRGVGCLPRATVRSQRMTLAAIAIVCGLSLRFHPHHLAYFNELAGGPIGGRYHLLDSNLDWGQDLGLVKKYMDQHQLDSISLAYFGTLPPQLLGIKFELPPSWQPQPGRYAVSVNYVMGRPHVVTQGDGTSRGTDFQEFGYFRFFKPETTLGGSIDIYEITPEQIAELREAAGKAGSR</sequence>
<evidence type="ECO:0000256" key="2">
    <source>
        <dbReference type="ARBA" id="ARBA00022475"/>
    </source>
</evidence>
<feature type="transmembrane region" description="Helical" evidence="8">
    <location>
        <begin position="138"/>
        <end position="158"/>
    </location>
</feature>
<feature type="transmembrane region" description="Helical" evidence="8">
    <location>
        <begin position="361"/>
        <end position="380"/>
    </location>
</feature>
<keyword evidence="5 8" id="KW-0812">Transmembrane</keyword>
<evidence type="ECO:0000256" key="4">
    <source>
        <dbReference type="ARBA" id="ARBA00022679"/>
    </source>
</evidence>
<dbReference type="GO" id="GO:0016763">
    <property type="term" value="F:pentosyltransferase activity"/>
    <property type="evidence" value="ECO:0007669"/>
    <property type="project" value="TreeGrafter"/>
</dbReference>
<gene>
    <name evidence="10" type="ORF">SAMN05421753_10119</name>
</gene>
<evidence type="ECO:0000313" key="10">
    <source>
        <dbReference type="EMBL" id="SFH52629.1"/>
    </source>
</evidence>
<comment type="subcellular location">
    <subcellularLocation>
        <location evidence="1">Cell membrane</location>
        <topology evidence="1">Multi-pass membrane protein</topology>
    </subcellularLocation>
</comment>
<feature type="transmembrane region" description="Helical" evidence="8">
    <location>
        <begin position="329"/>
        <end position="349"/>
    </location>
</feature>
<evidence type="ECO:0000256" key="8">
    <source>
        <dbReference type="SAM" id="Phobius"/>
    </source>
</evidence>
<feature type="domain" description="Glycosyltransferase RgtA/B/C/D-like" evidence="9">
    <location>
        <begin position="112"/>
        <end position="231"/>
    </location>
</feature>
<dbReference type="InterPro" id="IPR050297">
    <property type="entry name" value="LipidA_mod_glycosyltrf_83"/>
</dbReference>
<feature type="transmembrane region" description="Helical" evidence="8">
    <location>
        <begin position="107"/>
        <end position="126"/>
    </location>
</feature>
<dbReference type="PANTHER" id="PTHR33908:SF11">
    <property type="entry name" value="MEMBRANE PROTEIN"/>
    <property type="match status" value="1"/>
</dbReference>
<feature type="transmembrane region" description="Helical" evidence="8">
    <location>
        <begin position="192"/>
        <end position="218"/>
    </location>
</feature>
<evidence type="ECO:0000256" key="5">
    <source>
        <dbReference type="ARBA" id="ARBA00022692"/>
    </source>
</evidence>
<keyword evidence="4 10" id="KW-0808">Transferase</keyword>
<dbReference type="GO" id="GO:0009103">
    <property type="term" value="P:lipopolysaccharide biosynthetic process"/>
    <property type="evidence" value="ECO:0007669"/>
    <property type="project" value="UniProtKB-ARBA"/>
</dbReference>
<keyword evidence="11" id="KW-1185">Reference proteome</keyword>
<evidence type="ECO:0000256" key="6">
    <source>
        <dbReference type="ARBA" id="ARBA00022989"/>
    </source>
</evidence>
<feature type="transmembrane region" description="Helical" evidence="8">
    <location>
        <begin position="238"/>
        <end position="258"/>
    </location>
</feature>
<name>A0A1I3ASB7_9PLAN</name>
<reference evidence="11" key="1">
    <citation type="submission" date="2016-10" db="EMBL/GenBank/DDBJ databases">
        <authorList>
            <person name="Varghese N."/>
            <person name="Submissions S."/>
        </authorList>
    </citation>
    <scope>NUCLEOTIDE SEQUENCE [LARGE SCALE GENOMIC DNA]</scope>
    <source>
        <strain evidence="11">DSM 26348</strain>
    </source>
</reference>
<dbReference type="AlphaFoldDB" id="A0A1I3ASB7"/>
<keyword evidence="6 8" id="KW-1133">Transmembrane helix</keyword>
<dbReference type="OrthoDB" id="224989at2"/>
<organism evidence="10 11">
    <name type="scientific">Planctomicrobium piriforme</name>
    <dbReference type="NCBI Taxonomy" id="1576369"/>
    <lineage>
        <taxon>Bacteria</taxon>
        <taxon>Pseudomonadati</taxon>
        <taxon>Planctomycetota</taxon>
        <taxon>Planctomycetia</taxon>
        <taxon>Planctomycetales</taxon>
        <taxon>Planctomycetaceae</taxon>
        <taxon>Planctomicrobium</taxon>
    </lineage>
</organism>
<proteinExistence type="predicted"/>